<feature type="compositionally biased region" description="Polar residues" evidence="2">
    <location>
        <begin position="1271"/>
        <end position="1284"/>
    </location>
</feature>
<feature type="compositionally biased region" description="Basic and acidic residues" evidence="2">
    <location>
        <begin position="959"/>
        <end position="971"/>
    </location>
</feature>
<feature type="compositionally biased region" description="Polar residues" evidence="2">
    <location>
        <begin position="671"/>
        <end position="682"/>
    </location>
</feature>
<proteinExistence type="inferred from homology"/>
<feature type="compositionally biased region" description="Polar residues" evidence="2">
    <location>
        <begin position="933"/>
        <end position="946"/>
    </location>
</feature>
<dbReference type="InterPro" id="IPR047002">
    <property type="entry name" value="Tcp10_C_sf"/>
</dbReference>
<feature type="compositionally biased region" description="Low complexity" evidence="2">
    <location>
        <begin position="1015"/>
        <end position="1031"/>
    </location>
</feature>
<feature type="compositionally biased region" description="Gly residues" evidence="2">
    <location>
        <begin position="1329"/>
        <end position="1341"/>
    </location>
</feature>
<feature type="region of interest" description="Disordered" evidence="2">
    <location>
        <begin position="1326"/>
        <end position="1362"/>
    </location>
</feature>
<feature type="compositionally biased region" description="Polar residues" evidence="2">
    <location>
        <begin position="1032"/>
        <end position="1041"/>
    </location>
</feature>
<dbReference type="PANTHER" id="PTHR10331:SF6">
    <property type="entry name" value="SPINDLE ASSEMBLY ABNORMAL 4"/>
    <property type="match status" value="1"/>
</dbReference>
<feature type="region of interest" description="Disordered" evidence="2">
    <location>
        <begin position="340"/>
        <end position="470"/>
    </location>
</feature>
<comment type="similarity">
    <text evidence="1">Belongs to the TCP10 family.</text>
</comment>
<comment type="caution">
    <text evidence="4">The sequence shown here is derived from an EMBL/GenBank/DDBJ whole genome shotgun (WGS) entry which is preliminary data.</text>
</comment>
<feature type="compositionally biased region" description="Low complexity" evidence="2">
    <location>
        <begin position="316"/>
        <end position="327"/>
    </location>
</feature>
<feature type="compositionally biased region" description="Polar residues" evidence="2">
    <location>
        <begin position="257"/>
        <end position="279"/>
    </location>
</feature>
<accession>A0ABQ5S8W7</accession>
<feature type="compositionally biased region" description="Acidic residues" evidence="2">
    <location>
        <begin position="850"/>
        <end position="866"/>
    </location>
</feature>
<feature type="region of interest" description="Disordered" evidence="2">
    <location>
        <begin position="616"/>
        <end position="647"/>
    </location>
</feature>
<feature type="region of interest" description="Disordered" evidence="2">
    <location>
        <begin position="1079"/>
        <end position="1122"/>
    </location>
</feature>
<feature type="compositionally biased region" description="Low complexity" evidence="2">
    <location>
        <begin position="824"/>
        <end position="846"/>
    </location>
</feature>
<evidence type="ECO:0000259" key="3">
    <source>
        <dbReference type="Pfam" id="PF07202"/>
    </source>
</evidence>
<feature type="region of interest" description="Disordered" evidence="2">
    <location>
        <begin position="550"/>
        <end position="577"/>
    </location>
</feature>
<keyword evidence="5" id="KW-1185">Reference proteome</keyword>
<feature type="region of interest" description="Disordered" evidence="2">
    <location>
        <begin position="504"/>
        <end position="536"/>
    </location>
</feature>
<dbReference type="InterPro" id="IPR009852">
    <property type="entry name" value="CENPJ_C_dom"/>
</dbReference>
<evidence type="ECO:0000313" key="5">
    <source>
        <dbReference type="Proteomes" id="UP001165090"/>
    </source>
</evidence>
<feature type="region of interest" description="Disordered" evidence="2">
    <location>
        <begin position="762"/>
        <end position="1064"/>
    </location>
</feature>
<feature type="compositionally biased region" description="Low complexity" evidence="2">
    <location>
        <begin position="168"/>
        <end position="186"/>
    </location>
</feature>
<feature type="region of interest" description="Disordered" evidence="2">
    <location>
        <begin position="1"/>
        <end position="79"/>
    </location>
</feature>
<dbReference type="PANTHER" id="PTHR10331">
    <property type="entry name" value="T COMPLEX PROTEIN 10"/>
    <property type="match status" value="1"/>
</dbReference>
<feature type="region of interest" description="Disordered" evidence="2">
    <location>
        <begin position="670"/>
        <end position="731"/>
    </location>
</feature>
<dbReference type="InterPro" id="IPR026581">
    <property type="entry name" value="TCP10L/CENPJ"/>
</dbReference>
<gene>
    <name evidence="4" type="ORF">VaNZ11_010127</name>
</gene>
<reference evidence="4 5" key="1">
    <citation type="journal article" date="2023" name="IScience">
        <title>Expanded male sex-determining region conserved during the evolution of homothallism in the green alga Volvox.</title>
        <authorList>
            <person name="Yamamoto K."/>
            <person name="Matsuzaki R."/>
            <person name="Mahakham W."/>
            <person name="Heman W."/>
            <person name="Sekimoto H."/>
            <person name="Kawachi M."/>
            <person name="Minakuchi Y."/>
            <person name="Toyoda A."/>
            <person name="Nozaki H."/>
        </authorList>
    </citation>
    <scope>NUCLEOTIDE SEQUENCE [LARGE SCALE GENOMIC DNA]</scope>
    <source>
        <strain evidence="4 5">NIES-4468</strain>
    </source>
</reference>
<feature type="compositionally biased region" description="Gly residues" evidence="2">
    <location>
        <begin position="341"/>
        <end position="351"/>
    </location>
</feature>
<feature type="compositionally biased region" description="Acidic residues" evidence="2">
    <location>
        <begin position="233"/>
        <end position="244"/>
    </location>
</feature>
<feature type="region of interest" description="Disordered" evidence="2">
    <location>
        <begin position="153"/>
        <end position="327"/>
    </location>
</feature>
<dbReference type="Gene3D" id="2.60.450.20">
    <property type="match status" value="1"/>
</dbReference>
<feature type="compositionally biased region" description="Basic and acidic residues" evidence="2">
    <location>
        <begin position="567"/>
        <end position="577"/>
    </location>
</feature>
<feature type="compositionally biased region" description="Low complexity" evidence="2">
    <location>
        <begin position="1080"/>
        <end position="1111"/>
    </location>
</feature>
<feature type="compositionally biased region" description="Low complexity" evidence="2">
    <location>
        <begin position="713"/>
        <end position="729"/>
    </location>
</feature>
<dbReference type="EMBL" id="BSDZ01000031">
    <property type="protein sequence ID" value="GLI66355.1"/>
    <property type="molecule type" value="Genomic_DNA"/>
</dbReference>
<organism evidence="4 5">
    <name type="scientific">Volvox africanus</name>
    <dbReference type="NCBI Taxonomy" id="51714"/>
    <lineage>
        <taxon>Eukaryota</taxon>
        <taxon>Viridiplantae</taxon>
        <taxon>Chlorophyta</taxon>
        <taxon>core chlorophytes</taxon>
        <taxon>Chlorophyceae</taxon>
        <taxon>CS clade</taxon>
        <taxon>Chlamydomonadales</taxon>
        <taxon>Volvocaceae</taxon>
        <taxon>Volvox</taxon>
    </lineage>
</organism>
<feature type="region of interest" description="Disordered" evidence="2">
    <location>
        <begin position="1179"/>
        <end position="1297"/>
    </location>
</feature>
<sequence length="1523" mass="160008">MERTSADSAPDGRMPRPFLRRGEGVEKRVFASKYRKPITSLQTTTSNSSTTDGVIDTRGISGTAAGRRGSLQGPPHTQLPTETWSWDNKTTELASETQLLSVGQASDQHLDSGHIGNRFLRSSLKAAWATRQAEEELELEEFRELETQIKAEVVGPARSRPDQGTQQALPSSSSLLPSAPLRSYAAIHQHRPPYPNQGAPRGVPSRSNDQPVRTQTSWPSPHPSSRNRYDDFVGGEDGDDDDDYGGSLGAHGGPDQPGSNESGARGQQQHSLTASSSRGKGNAGGLGPQCVDGTAEGPGKAGRGRSFDDTEGWDDTGSFSAGAGTAGLTVRKGAAAAVTGVNGGRAGGRGGSAFFSGRARSPGGATQLDDPWAAPAGGEEHYSTGQDALLDDCSGWSADQQQKVQPQPLVHKIAADEDRGPDQPFVRALFSKQQRQTPQPGGGRAAGKGAAAGGGKGKAQEPAGPSPAELERLQVLEEQLANVASERATLVRMRTELEKAANRLEQERQTWEKSRGEEQAKWEAQREAEEAKLRRDRRVLEKQSKALLKLPNKKERTAMEAAEAALEAERREGRAREARHKLTVERLRRQLVELQERNQELREEVRWHEAQQLERGWGGPAGAAAGPGTSAKGVLGGAPGSGKPRTGKAIAIQTEPLAFLPPLECVGGSSGIQPDTASSRATSAALGALQRSEGSIRDGSATRPKPSGAFVHASMRPGAGSGGASRLRSVQTVGRATAISEAAQSAPPTSWRAERATLRKSVGHAQWQGQEQGYGMDEGYDTGCTEEEAEEAAETVGDGAQGPARDRQQGSPRQNRGACVRNNASPSWSRGGASAPGRGSPSSYSYVQNDDVEVLTEEAGDPDGMDSEAVSALAWEQHQEFMARVSSTQGDRSRATASGSRMQGQAPGFPAPEARQQRPRPSQASPPPPWGRNTETANPNSDTYSGQQPRPSTSSRKSRSSEKPQQRHQDQESGWSNYADAQGHRQFTIGPAAAEAAAGPMSPRGSVWQAYSDHGPSTTGPGPEPGSCSSTQSSPKWSMHSSGPHGPARSSLAPGQGAVGRPSAFFGPRSESVVVAAAGPRSFPSSVRSSSTVSLGPRAGPGARPGLRPGAQPSSPLHDSVADLDGVSKTLAALRMDRHVEAAAAAAGVPRANGMGDGAGGGHAGASFGRSIRFHTADQGATQERDSVMQQESVMQRPGTAAAPRASGWSSEAWSPRSNVGSSGHGPAKSQSKPTMGGPPPNADDGAWDSVPQRDSLSAPDGHQWQGFAPTRQQGQPCSGSSPTEWPKGTMRASAGDAASVAHSISYQQHLQDSSLTRPSRLQATSLARGGGEGGAVGGDKNGSSSSRSSGGGGSGTARNTLLREVRHADGKTERMYASGTRLVLFANGTRKVVLPDGSSRVYFANGDIKWTVPDAAAASRSFPSAQSVPPPPVDLGVVHYYYAEVATWHSTYGGEGGVEVFYFPSGQTEAHHPGHGKEIMFPDGVLRVVTTDGEELDVTWQQLSWAVQQPQPQVDNLGDDDL</sequence>
<feature type="compositionally biased region" description="Polar residues" evidence="2">
    <location>
        <begin position="1208"/>
        <end position="1222"/>
    </location>
</feature>
<name>A0ABQ5S8W7_9CHLO</name>
<dbReference type="Proteomes" id="UP001165090">
    <property type="component" value="Unassembled WGS sequence"/>
</dbReference>
<evidence type="ECO:0000256" key="1">
    <source>
        <dbReference type="ARBA" id="ARBA00005627"/>
    </source>
</evidence>
<evidence type="ECO:0000256" key="2">
    <source>
        <dbReference type="SAM" id="MobiDB-lite"/>
    </source>
</evidence>
<feature type="compositionally biased region" description="Polar residues" evidence="2">
    <location>
        <begin position="205"/>
        <end position="226"/>
    </location>
</feature>
<feature type="compositionally biased region" description="Acidic residues" evidence="2">
    <location>
        <begin position="778"/>
        <end position="793"/>
    </location>
</feature>
<evidence type="ECO:0000313" key="4">
    <source>
        <dbReference type="EMBL" id="GLI66355.1"/>
    </source>
</evidence>
<feature type="compositionally biased region" description="Gly residues" evidence="2">
    <location>
        <begin position="440"/>
        <end position="457"/>
    </location>
</feature>
<feature type="domain" description="Centromere protein J C-terminal" evidence="3">
    <location>
        <begin position="1363"/>
        <end position="1393"/>
    </location>
</feature>
<dbReference type="Pfam" id="PF07202">
    <property type="entry name" value="Tcp10_C"/>
    <property type="match status" value="1"/>
</dbReference>
<feature type="compositionally biased region" description="Basic and acidic residues" evidence="2">
    <location>
        <begin position="20"/>
        <end position="29"/>
    </location>
</feature>
<protein>
    <recommendedName>
        <fullName evidence="3">Centromere protein J C-terminal domain-containing protein</fullName>
    </recommendedName>
</protein>
<feature type="compositionally biased region" description="Polar residues" evidence="2">
    <location>
        <begin position="885"/>
        <end position="903"/>
    </location>
</feature>
<feature type="compositionally biased region" description="Low complexity" evidence="2">
    <location>
        <begin position="39"/>
        <end position="51"/>
    </location>
</feature>
<feature type="compositionally biased region" description="Low complexity" evidence="2">
    <location>
        <begin position="911"/>
        <end position="923"/>
    </location>
</feature>